<accession>A0A167N937</accession>
<organism evidence="1 2">
    <name type="scientific">Pseudoalteromonas luteoviolacea S4060-1</name>
    <dbReference type="NCBI Taxonomy" id="1365257"/>
    <lineage>
        <taxon>Bacteria</taxon>
        <taxon>Pseudomonadati</taxon>
        <taxon>Pseudomonadota</taxon>
        <taxon>Gammaproteobacteria</taxon>
        <taxon>Alteromonadales</taxon>
        <taxon>Pseudoalteromonadaceae</taxon>
        <taxon>Pseudoalteromonas</taxon>
    </lineage>
</organism>
<reference evidence="1 2" key="1">
    <citation type="submission" date="2013-07" db="EMBL/GenBank/DDBJ databases">
        <title>Comparative Genomic and Metabolomic Analysis of Twelve Strains of Pseudoalteromonas luteoviolacea.</title>
        <authorList>
            <person name="Vynne N.G."/>
            <person name="Mansson M."/>
            <person name="Gram L."/>
        </authorList>
    </citation>
    <scope>NUCLEOTIDE SEQUENCE [LARGE SCALE GENOMIC DNA]</scope>
    <source>
        <strain evidence="1 2">S4060-1</strain>
    </source>
</reference>
<dbReference type="EMBL" id="AUXX01000011">
    <property type="protein sequence ID" value="KZN67766.1"/>
    <property type="molecule type" value="Genomic_DNA"/>
</dbReference>
<proteinExistence type="predicted"/>
<evidence type="ECO:0000313" key="1">
    <source>
        <dbReference type="EMBL" id="KZN67766.1"/>
    </source>
</evidence>
<dbReference type="Proteomes" id="UP000076661">
    <property type="component" value="Unassembled WGS sequence"/>
</dbReference>
<gene>
    <name evidence="1" type="ORF">N478_16220</name>
</gene>
<dbReference type="AlphaFoldDB" id="A0A167N937"/>
<protein>
    <submittedName>
        <fullName evidence="1">Uncharacterized protein</fullName>
    </submittedName>
</protein>
<name>A0A167N937_9GAMM</name>
<sequence>MHLIAFGIGLRAENVRRLLFMGGVILFIKSSSSNKDIVAATA</sequence>
<evidence type="ECO:0000313" key="2">
    <source>
        <dbReference type="Proteomes" id="UP000076661"/>
    </source>
</evidence>
<dbReference type="PATRIC" id="fig|1365257.3.peg.1659"/>
<comment type="caution">
    <text evidence="1">The sequence shown here is derived from an EMBL/GenBank/DDBJ whole genome shotgun (WGS) entry which is preliminary data.</text>
</comment>